<dbReference type="InterPro" id="IPR000620">
    <property type="entry name" value="EamA_dom"/>
</dbReference>
<dbReference type="EMBL" id="VFIY01000004">
    <property type="protein sequence ID" value="TPD63204.1"/>
    <property type="molecule type" value="Genomic_DNA"/>
</dbReference>
<evidence type="ECO:0000259" key="7">
    <source>
        <dbReference type="Pfam" id="PF00892"/>
    </source>
</evidence>
<feature type="transmembrane region" description="Helical" evidence="6">
    <location>
        <begin position="72"/>
        <end position="90"/>
    </location>
</feature>
<feature type="transmembrane region" description="Helical" evidence="6">
    <location>
        <begin position="179"/>
        <end position="199"/>
    </location>
</feature>
<feature type="transmembrane region" description="Helical" evidence="6">
    <location>
        <begin position="149"/>
        <end position="167"/>
    </location>
</feature>
<comment type="similarity">
    <text evidence="2">Belongs to the drug/metabolite transporter (DMT) superfamily. 10 TMS drug/metabolite exporter (DME) (TC 2.A.7.3) family.</text>
</comment>
<reference evidence="9" key="1">
    <citation type="submission" date="2019-06" db="EMBL/GenBank/DDBJ databases">
        <title>The complete genome of Emcibacter congregatus ZYLT.</title>
        <authorList>
            <person name="Zhao Z."/>
        </authorList>
    </citation>
    <scope>NUCLEOTIDE SEQUENCE [LARGE SCALE GENOMIC DNA]</scope>
    <source>
        <strain evidence="9">MCCC 1A06723</strain>
    </source>
</reference>
<feature type="transmembrane region" description="Helical" evidence="6">
    <location>
        <begin position="125"/>
        <end position="143"/>
    </location>
</feature>
<organism evidence="8 9">
    <name type="scientific">Emcibacter nanhaiensis</name>
    <dbReference type="NCBI Taxonomy" id="1505037"/>
    <lineage>
        <taxon>Bacteria</taxon>
        <taxon>Pseudomonadati</taxon>
        <taxon>Pseudomonadota</taxon>
        <taxon>Alphaproteobacteria</taxon>
        <taxon>Emcibacterales</taxon>
        <taxon>Emcibacteraceae</taxon>
        <taxon>Emcibacter</taxon>
    </lineage>
</organism>
<comment type="subcellular location">
    <subcellularLocation>
        <location evidence="1">Membrane</location>
        <topology evidence="1">Multi-pass membrane protein</topology>
    </subcellularLocation>
</comment>
<gene>
    <name evidence="8" type="ORF">FIV46_03780</name>
</gene>
<feature type="domain" description="EamA" evidence="7">
    <location>
        <begin position="149"/>
        <end position="276"/>
    </location>
</feature>
<protein>
    <submittedName>
        <fullName evidence="8">DMT family transporter</fullName>
    </submittedName>
</protein>
<feature type="transmembrane region" description="Helical" evidence="6">
    <location>
        <begin position="205"/>
        <end position="225"/>
    </location>
</feature>
<evidence type="ECO:0000256" key="2">
    <source>
        <dbReference type="ARBA" id="ARBA00009853"/>
    </source>
</evidence>
<dbReference type="Proteomes" id="UP000319148">
    <property type="component" value="Unassembled WGS sequence"/>
</dbReference>
<feature type="domain" description="EamA" evidence="7">
    <location>
        <begin position="8"/>
        <end position="139"/>
    </location>
</feature>
<keyword evidence="5 6" id="KW-0472">Membrane</keyword>
<dbReference type="AlphaFoldDB" id="A0A501PTB2"/>
<evidence type="ECO:0000256" key="1">
    <source>
        <dbReference type="ARBA" id="ARBA00004141"/>
    </source>
</evidence>
<evidence type="ECO:0000256" key="6">
    <source>
        <dbReference type="SAM" id="Phobius"/>
    </source>
</evidence>
<comment type="caution">
    <text evidence="8">The sequence shown here is derived from an EMBL/GenBank/DDBJ whole genome shotgun (WGS) entry which is preliminary data.</text>
</comment>
<evidence type="ECO:0000313" key="9">
    <source>
        <dbReference type="Proteomes" id="UP000319148"/>
    </source>
</evidence>
<name>A0A501PTB2_9PROT</name>
<sequence>MSSNSLNRGLIYMALYSITQALVWGLVRYLGESMSMETLFFFRNLVGFLTIVPLLPGTGLALFRTRKLRLHLLRAVAAFVGGLSIFYAVAHAPLATVVAITFFSPVLASFLAIFLFGESLTRSRAAVIVTGFIGVLIVLRPSAGIEADGLLAAIVTALATAAAFLCVKKLSATESSKTTVAFPFLFILPLSAVLGATNWTPPSLAQLPLVLVMGCGISLTQFFLVKAFAAAEAGAVLPLDFLRLVVASIVGSLFFQEVVDVWVVAGSMLILGSSVYSSWKEQKSVPARVPN</sequence>
<dbReference type="RefSeq" id="WP_139938518.1">
    <property type="nucleotide sequence ID" value="NZ_JBHSYP010000022.1"/>
</dbReference>
<feature type="transmembrane region" description="Helical" evidence="6">
    <location>
        <begin position="237"/>
        <end position="255"/>
    </location>
</feature>
<dbReference type="PANTHER" id="PTHR22911">
    <property type="entry name" value="ACYL-MALONYL CONDENSING ENZYME-RELATED"/>
    <property type="match status" value="1"/>
</dbReference>
<dbReference type="PANTHER" id="PTHR22911:SF6">
    <property type="entry name" value="SOLUTE CARRIER FAMILY 35 MEMBER G1"/>
    <property type="match status" value="1"/>
</dbReference>
<dbReference type="SUPFAM" id="SSF103481">
    <property type="entry name" value="Multidrug resistance efflux transporter EmrE"/>
    <property type="match status" value="2"/>
</dbReference>
<feature type="transmembrane region" description="Helical" evidence="6">
    <location>
        <begin position="96"/>
        <end position="116"/>
    </location>
</feature>
<dbReference type="InterPro" id="IPR037185">
    <property type="entry name" value="EmrE-like"/>
</dbReference>
<dbReference type="Pfam" id="PF00892">
    <property type="entry name" value="EamA"/>
    <property type="match status" value="2"/>
</dbReference>
<evidence type="ECO:0000313" key="8">
    <source>
        <dbReference type="EMBL" id="TPD63204.1"/>
    </source>
</evidence>
<feature type="transmembrane region" description="Helical" evidence="6">
    <location>
        <begin position="39"/>
        <end position="63"/>
    </location>
</feature>
<feature type="transmembrane region" description="Helical" evidence="6">
    <location>
        <begin position="9"/>
        <end position="27"/>
    </location>
</feature>
<dbReference type="GO" id="GO:0016020">
    <property type="term" value="C:membrane"/>
    <property type="evidence" value="ECO:0007669"/>
    <property type="project" value="UniProtKB-SubCell"/>
</dbReference>
<evidence type="ECO:0000256" key="4">
    <source>
        <dbReference type="ARBA" id="ARBA00022989"/>
    </source>
</evidence>
<keyword evidence="9" id="KW-1185">Reference proteome</keyword>
<evidence type="ECO:0000256" key="3">
    <source>
        <dbReference type="ARBA" id="ARBA00022692"/>
    </source>
</evidence>
<evidence type="ECO:0000256" key="5">
    <source>
        <dbReference type="ARBA" id="ARBA00023136"/>
    </source>
</evidence>
<keyword evidence="3 6" id="KW-0812">Transmembrane</keyword>
<keyword evidence="4 6" id="KW-1133">Transmembrane helix</keyword>
<dbReference type="OrthoDB" id="9812899at2"/>
<proteinExistence type="inferred from homology"/>
<accession>A0A501PTB2</accession>